<dbReference type="EMBL" id="KV750983">
    <property type="protein sequence ID" value="OCL02216.1"/>
    <property type="molecule type" value="Genomic_DNA"/>
</dbReference>
<protein>
    <submittedName>
        <fullName evidence="1">Uncharacterized protein</fullName>
    </submittedName>
</protein>
<evidence type="ECO:0000313" key="2">
    <source>
        <dbReference type="Proteomes" id="UP000250140"/>
    </source>
</evidence>
<organism evidence="1 2">
    <name type="scientific">Glonium stellatum</name>
    <dbReference type="NCBI Taxonomy" id="574774"/>
    <lineage>
        <taxon>Eukaryota</taxon>
        <taxon>Fungi</taxon>
        <taxon>Dikarya</taxon>
        <taxon>Ascomycota</taxon>
        <taxon>Pezizomycotina</taxon>
        <taxon>Dothideomycetes</taxon>
        <taxon>Pleosporomycetidae</taxon>
        <taxon>Gloniales</taxon>
        <taxon>Gloniaceae</taxon>
        <taxon>Glonium</taxon>
    </lineage>
</organism>
<reference evidence="1 2" key="1">
    <citation type="journal article" date="2016" name="Nat. Commun.">
        <title>Ectomycorrhizal ecology is imprinted in the genome of the dominant symbiotic fungus Cenococcum geophilum.</title>
        <authorList>
            <consortium name="DOE Joint Genome Institute"/>
            <person name="Peter M."/>
            <person name="Kohler A."/>
            <person name="Ohm R.A."/>
            <person name="Kuo A."/>
            <person name="Krutzmann J."/>
            <person name="Morin E."/>
            <person name="Arend M."/>
            <person name="Barry K.W."/>
            <person name="Binder M."/>
            <person name="Choi C."/>
            <person name="Clum A."/>
            <person name="Copeland A."/>
            <person name="Grisel N."/>
            <person name="Haridas S."/>
            <person name="Kipfer T."/>
            <person name="LaButti K."/>
            <person name="Lindquist E."/>
            <person name="Lipzen A."/>
            <person name="Maire R."/>
            <person name="Meier B."/>
            <person name="Mihaltcheva S."/>
            <person name="Molinier V."/>
            <person name="Murat C."/>
            <person name="Poggeler S."/>
            <person name="Quandt C.A."/>
            <person name="Sperisen C."/>
            <person name="Tritt A."/>
            <person name="Tisserant E."/>
            <person name="Crous P.W."/>
            <person name="Henrissat B."/>
            <person name="Nehls U."/>
            <person name="Egli S."/>
            <person name="Spatafora J.W."/>
            <person name="Grigoriev I.V."/>
            <person name="Martin F.M."/>
        </authorList>
    </citation>
    <scope>NUCLEOTIDE SEQUENCE [LARGE SCALE GENOMIC DNA]</scope>
    <source>
        <strain evidence="1 2">CBS 207.34</strain>
    </source>
</reference>
<dbReference type="OrthoDB" id="3946340at2759"/>
<evidence type="ECO:0000313" key="1">
    <source>
        <dbReference type="EMBL" id="OCL02216.1"/>
    </source>
</evidence>
<keyword evidence="2" id="KW-1185">Reference proteome</keyword>
<name>A0A8E2EPF1_9PEZI</name>
<dbReference type="Proteomes" id="UP000250140">
    <property type="component" value="Unassembled WGS sequence"/>
</dbReference>
<gene>
    <name evidence="1" type="ORF">AOQ84DRAFT_357494</name>
</gene>
<dbReference type="AlphaFoldDB" id="A0A8E2EPF1"/>
<proteinExistence type="predicted"/>
<sequence>MEKKAEIAAEFPIPADNKPAELATSGKTACECSCTCAHRQNHQVDIPCTDSTKGQAERSNADATNVYVEDAHRRARPRRRLSYSPVRIYSPEPLVFRGRSPSPVRRLTIEEVSSHLQLIPAVKASATKTQENVALDRSVRIVPFNCKAYVTTHAATPVDFRHWLPLLASAIPERWYKFADAKSLNLLADLLAGAPAVTLQNMLQPIENARAISLGMPAITASAALRIEPEGQEEDIPLLYLSVQQAVVGQDHYDHNEWYDRPRRQTPDMAKEGSATGTPIYRVVKCGSRQAAASRAFYTAGANGWSTIFTCVVMDKTDDEGMPSAARLFQRVKGLRALVDGTEDGKTMVFY</sequence>
<accession>A0A8E2EPF1</accession>